<dbReference type="Pfam" id="PF12389">
    <property type="entry name" value="Peptidase_M73"/>
    <property type="match status" value="1"/>
</dbReference>
<evidence type="ECO:0000313" key="1">
    <source>
        <dbReference type="EMBL" id="MCA9377266.1"/>
    </source>
</evidence>
<name>A0A955KYK4_9BACT</name>
<sequence length="219" mass="23995">MRRAFLSLLIIGTVSVVAVGATRSFFSDTEQILGNQITTATLDVYLDDRDETPYFGLAFPVELAPGLSTEWTTPNGLDKDQRFEIHLEDGSMTPDHYELLFSTSDFVSGVPGDSTQEDYTKMIEVTKLYAHRVSNSNVWTYQGLMGQIVDHDGDPAFVSLYDLERTIIDNILVGEAYTSIGFELTMSETAGNEFQGDSLNVNMTVGAAQVAGQAVLSLP</sequence>
<dbReference type="Proteomes" id="UP000741282">
    <property type="component" value="Unassembled WGS sequence"/>
</dbReference>
<dbReference type="InterPro" id="IPR022121">
    <property type="entry name" value="Peptidase_M73_camelysin"/>
</dbReference>
<reference evidence="1" key="1">
    <citation type="submission" date="2020-04" db="EMBL/GenBank/DDBJ databases">
        <authorList>
            <person name="Zhang T."/>
        </authorList>
    </citation>
    <scope>NUCLEOTIDE SEQUENCE</scope>
    <source>
        <strain evidence="1">HKST-UBA17</strain>
    </source>
</reference>
<protein>
    <submittedName>
        <fullName evidence="1">Uncharacterized protein</fullName>
    </submittedName>
</protein>
<comment type="caution">
    <text evidence="1">The sequence shown here is derived from an EMBL/GenBank/DDBJ whole genome shotgun (WGS) entry which is preliminary data.</text>
</comment>
<organism evidence="1 2">
    <name type="scientific">Candidatus Dojkabacteria bacterium</name>
    <dbReference type="NCBI Taxonomy" id="2099670"/>
    <lineage>
        <taxon>Bacteria</taxon>
        <taxon>Candidatus Dojkabacteria</taxon>
    </lineage>
</organism>
<evidence type="ECO:0000313" key="2">
    <source>
        <dbReference type="Proteomes" id="UP000741282"/>
    </source>
</evidence>
<proteinExistence type="predicted"/>
<dbReference type="AlphaFoldDB" id="A0A955KYK4"/>
<reference evidence="1" key="2">
    <citation type="journal article" date="2021" name="Microbiome">
        <title>Successional dynamics and alternative stable states in a saline activated sludge microbial community over 9 years.</title>
        <authorList>
            <person name="Wang Y."/>
            <person name="Ye J."/>
            <person name="Ju F."/>
            <person name="Liu L."/>
            <person name="Boyd J.A."/>
            <person name="Deng Y."/>
            <person name="Parks D.H."/>
            <person name="Jiang X."/>
            <person name="Yin X."/>
            <person name="Woodcroft B.J."/>
            <person name="Tyson G.W."/>
            <person name="Hugenholtz P."/>
            <person name="Polz M.F."/>
            <person name="Zhang T."/>
        </authorList>
    </citation>
    <scope>NUCLEOTIDE SEQUENCE</scope>
    <source>
        <strain evidence="1">HKST-UBA17</strain>
    </source>
</reference>
<dbReference type="EMBL" id="JAGQLN010000038">
    <property type="protein sequence ID" value="MCA9377266.1"/>
    <property type="molecule type" value="Genomic_DNA"/>
</dbReference>
<gene>
    <name evidence="1" type="ORF">KC685_05110</name>
</gene>
<accession>A0A955KYK4</accession>